<dbReference type="Proteomes" id="UP000654370">
    <property type="component" value="Unassembled WGS sequence"/>
</dbReference>
<sequence length="160" mass="18163">KVTLECICHTIHSSSSHFSPSQCTCPAGNDFPDELVILTTGRNLYLMDPKERLKKLAVDKNILADIDLRTDRMLCTLDRLNMTEWIPELELLIIASQKGMVALIRILRIDLGDDEEEYVFNRETYLPHAQLSSSPLYGKTHLLCKIMLLSSSDNVKQDSL</sequence>
<accession>A0A8H7UDP1</accession>
<organism evidence="1 2">
    <name type="scientific">Mortierella isabellina</name>
    <name type="common">Filamentous fungus</name>
    <name type="synonym">Umbelopsis isabellina</name>
    <dbReference type="NCBI Taxonomy" id="91625"/>
    <lineage>
        <taxon>Eukaryota</taxon>
        <taxon>Fungi</taxon>
        <taxon>Fungi incertae sedis</taxon>
        <taxon>Mucoromycota</taxon>
        <taxon>Mucoromycotina</taxon>
        <taxon>Umbelopsidomycetes</taxon>
        <taxon>Umbelopsidales</taxon>
        <taxon>Umbelopsidaceae</taxon>
        <taxon>Umbelopsis</taxon>
    </lineage>
</organism>
<comment type="caution">
    <text evidence="1">The sequence shown here is derived from an EMBL/GenBank/DDBJ whole genome shotgun (WGS) entry which is preliminary data.</text>
</comment>
<reference evidence="1" key="1">
    <citation type="submission" date="2020-12" db="EMBL/GenBank/DDBJ databases">
        <title>Metabolic potential, ecology and presence of endohyphal bacteria is reflected in genomic diversity of Mucoromycotina.</title>
        <authorList>
            <person name="Muszewska A."/>
            <person name="Okrasinska A."/>
            <person name="Steczkiewicz K."/>
            <person name="Drgas O."/>
            <person name="Orlowska M."/>
            <person name="Perlinska-Lenart U."/>
            <person name="Aleksandrzak-Piekarczyk T."/>
            <person name="Szatraj K."/>
            <person name="Zielenkiewicz U."/>
            <person name="Pilsyk S."/>
            <person name="Malc E."/>
            <person name="Mieczkowski P."/>
            <person name="Kruszewska J.S."/>
            <person name="Biernat P."/>
            <person name="Pawlowska J."/>
        </authorList>
    </citation>
    <scope>NUCLEOTIDE SEQUENCE</scope>
    <source>
        <strain evidence="1">WA0000067209</strain>
    </source>
</reference>
<protein>
    <submittedName>
        <fullName evidence="1">Uncharacterized protein</fullName>
    </submittedName>
</protein>
<dbReference type="EMBL" id="JAEPQZ010000007">
    <property type="protein sequence ID" value="KAG2179150.1"/>
    <property type="molecule type" value="Genomic_DNA"/>
</dbReference>
<keyword evidence="2" id="KW-1185">Reference proteome</keyword>
<evidence type="ECO:0000313" key="2">
    <source>
        <dbReference type="Proteomes" id="UP000654370"/>
    </source>
</evidence>
<name>A0A8H7UDP1_MORIS</name>
<feature type="non-terminal residue" evidence="1">
    <location>
        <position position="1"/>
    </location>
</feature>
<evidence type="ECO:0000313" key="1">
    <source>
        <dbReference type="EMBL" id="KAG2179150.1"/>
    </source>
</evidence>
<gene>
    <name evidence="1" type="ORF">INT43_002000</name>
</gene>
<proteinExistence type="predicted"/>
<dbReference type="AlphaFoldDB" id="A0A8H7UDP1"/>
<dbReference type="OrthoDB" id="5591786at2759"/>